<organism evidence="3 4">
    <name type="scientific">Trichoplusia ni</name>
    <name type="common">Cabbage looper</name>
    <dbReference type="NCBI Taxonomy" id="7111"/>
    <lineage>
        <taxon>Eukaryota</taxon>
        <taxon>Metazoa</taxon>
        <taxon>Ecdysozoa</taxon>
        <taxon>Arthropoda</taxon>
        <taxon>Hexapoda</taxon>
        <taxon>Insecta</taxon>
        <taxon>Pterygota</taxon>
        <taxon>Neoptera</taxon>
        <taxon>Endopterygota</taxon>
        <taxon>Lepidoptera</taxon>
        <taxon>Glossata</taxon>
        <taxon>Ditrysia</taxon>
        <taxon>Noctuoidea</taxon>
        <taxon>Noctuidae</taxon>
        <taxon>Plusiinae</taxon>
        <taxon>Trichoplusia</taxon>
    </lineage>
</organism>
<dbReference type="AlphaFoldDB" id="A0A7E5VC20"/>
<sequence>MESQPGGSGEPLKEINSPGKKRQKRTYFTSNEKGMVVNVHNYVKQTWPTDEYPYKTSIIQKTASILGIGEASVYRIIKEYATTGNLQSPSKTKKRVTFSEKLDEFDKQAIRKKVHGFYMKSEIPTLKKVLQAVNDDKELPNFKRSTFQKILKHLKFKYIKRQGMNALIDRDDIRLWRKNYLRKIKKYRTENRPIFYMDETWVNAVSGHTGSKTSVDNTITSKRQAFMEGLSTGAKNPTSKGRRLIVVHIGNENGFVEGVDEVFESKNTGDYPESMDANRFEQWFENILPKLGEHAVVVLDNAPYHSRRQEKTPTTAWSKTSIQEWLRNKELSYDEKDVKSELLEIVNNVKPNNQRYAVDELAKNFKVEVLRLPPYHFELNPIELVWADIKGHVARNNTTFKFEDVKKLLQEGIQRISPD</sequence>
<dbReference type="PANTHER" id="PTHR33939">
    <property type="entry name" value="PROTEIN CBG22215"/>
    <property type="match status" value="1"/>
</dbReference>
<evidence type="ECO:0000313" key="4">
    <source>
        <dbReference type="RefSeq" id="XP_026725839.1"/>
    </source>
</evidence>
<dbReference type="InParanoid" id="A0A7E5VC20"/>
<dbReference type="KEGG" id="tnl:113492543"/>
<dbReference type="RefSeq" id="XP_026725839.1">
    <property type="nucleotide sequence ID" value="XM_026870038.1"/>
</dbReference>
<dbReference type="GO" id="GO:0003676">
    <property type="term" value="F:nucleic acid binding"/>
    <property type="evidence" value="ECO:0007669"/>
    <property type="project" value="InterPro"/>
</dbReference>
<gene>
    <name evidence="4" type="primary">LOC113492543</name>
</gene>
<name>A0A7E5VC20_TRINI</name>
<proteinExistence type="predicted"/>
<reference evidence="4" key="1">
    <citation type="submission" date="2025-08" db="UniProtKB">
        <authorList>
            <consortium name="RefSeq"/>
        </authorList>
    </citation>
    <scope>IDENTIFICATION</scope>
</reference>
<dbReference type="Gene3D" id="3.30.420.10">
    <property type="entry name" value="Ribonuclease H-like superfamily/Ribonuclease H"/>
    <property type="match status" value="1"/>
</dbReference>
<evidence type="ECO:0000256" key="1">
    <source>
        <dbReference type="SAM" id="MobiDB-lite"/>
    </source>
</evidence>
<accession>A0A7E5VC20</accession>
<dbReference type="Proteomes" id="UP000322000">
    <property type="component" value="Chromosome 1"/>
</dbReference>
<evidence type="ECO:0000313" key="3">
    <source>
        <dbReference type="Proteomes" id="UP000322000"/>
    </source>
</evidence>
<evidence type="ECO:0000259" key="2">
    <source>
        <dbReference type="Pfam" id="PF13358"/>
    </source>
</evidence>
<protein>
    <submittedName>
        <fullName evidence="4">Uncharacterized protein LOC113492543 isoform X1</fullName>
    </submittedName>
</protein>
<dbReference type="Pfam" id="PF13358">
    <property type="entry name" value="DDE_3"/>
    <property type="match status" value="1"/>
</dbReference>
<dbReference type="GeneID" id="113492543"/>
<dbReference type="InterPro" id="IPR038717">
    <property type="entry name" value="Tc1-like_DDE_dom"/>
</dbReference>
<dbReference type="OrthoDB" id="2266637at2759"/>
<dbReference type="InterPro" id="IPR036397">
    <property type="entry name" value="RNaseH_sf"/>
</dbReference>
<dbReference type="PANTHER" id="PTHR33939:SF1">
    <property type="entry name" value="DUF4371 DOMAIN-CONTAINING PROTEIN"/>
    <property type="match status" value="1"/>
</dbReference>
<feature type="domain" description="Tc1-like transposase DDE" evidence="2">
    <location>
        <begin position="271"/>
        <end position="400"/>
    </location>
</feature>
<feature type="region of interest" description="Disordered" evidence="1">
    <location>
        <begin position="1"/>
        <end position="23"/>
    </location>
</feature>
<keyword evidence="3" id="KW-1185">Reference proteome</keyword>